<keyword evidence="4" id="KW-1185">Reference proteome</keyword>
<evidence type="ECO:0000256" key="1">
    <source>
        <dbReference type="ARBA" id="ARBA00022527"/>
    </source>
</evidence>
<dbReference type="InterPro" id="IPR003594">
    <property type="entry name" value="HATPase_dom"/>
</dbReference>
<dbReference type="EMBL" id="JAERRK010000036">
    <property type="protein sequence ID" value="MBL1087576.1"/>
    <property type="molecule type" value="Genomic_DNA"/>
</dbReference>
<dbReference type="PANTHER" id="PTHR35526">
    <property type="entry name" value="ANTI-SIGMA-F FACTOR RSBW-RELATED"/>
    <property type="match status" value="1"/>
</dbReference>
<dbReference type="AlphaFoldDB" id="A0A937ER23"/>
<dbReference type="InterPro" id="IPR050267">
    <property type="entry name" value="Anti-sigma-factor_SerPK"/>
</dbReference>
<evidence type="ECO:0000259" key="2">
    <source>
        <dbReference type="Pfam" id="PF13581"/>
    </source>
</evidence>
<sequence length="111" mass="12053">MELTLSAWGLEPLMDTAALLASEVLSNAVEHARDTEHDGAAPTLRLTVSRRCGTLLVEVGDPDEHLPCMREAADDDENGRGMALLQALADKWGAESVQGGKKVWFTLRVPR</sequence>
<feature type="domain" description="Histidine kinase/HSP90-like ATPase" evidence="2">
    <location>
        <begin position="15"/>
        <end position="106"/>
    </location>
</feature>
<reference evidence="3" key="1">
    <citation type="submission" date="2021-01" db="EMBL/GenBank/DDBJ databases">
        <title>WGS of actinomycetes isolated from Thailand.</title>
        <authorList>
            <person name="Thawai C."/>
        </authorList>
    </citation>
    <scope>NUCLEOTIDE SEQUENCE</scope>
    <source>
        <strain evidence="3">RCU-197</strain>
    </source>
</reference>
<name>A0A937ER23_9ACTN</name>
<dbReference type="GO" id="GO:0004674">
    <property type="term" value="F:protein serine/threonine kinase activity"/>
    <property type="evidence" value="ECO:0007669"/>
    <property type="project" value="UniProtKB-KW"/>
</dbReference>
<protein>
    <submittedName>
        <fullName evidence="3">ATP-binding protein</fullName>
    </submittedName>
</protein>
<keyword evidence="1" id="KW-0808">Transferase</keyword>
<dbReference type="Proteomes" id="UP000661858">
    <property type="component" value="Unassembled WGS sequence"/>
</dbReference>
<dbReference type="Pfam" id="PF13581">
    <property type="entry name" value="HATPase_c_2"/>
    <property type="match status" value="1"/>
</dbReference>
<dbReference type="SUPFAM" id="SSF55874">
    <property type="entry name" value="ATPase domain of HSP90 chaperone/DNA topoisomerase II/histidine kinase"/>
    <property type="match status" value="1"/>
</dbReference>
<comment type="caution">
    <text evidence="3">The sequence shown here is derived from an EMBL/GenBank/DDBJ whole genome shotgun (WGS) entry which is preliminary data.</text>
</comment>
<organism evidence="3 4">
    <name type="scientific">Streptomyces actinomycinicus</name>
    <dbReference type="NCBI Taxonomy" id="1695166"/>
    <lineage>
        <taxon>Bacteria</taxon>
        <taxon>Bacillati</taxon>
        <taxon>Actinomycetota</taxon>
        <taxon>Actinomycetes</taxon>
        <taxon>Kitasatosporales</taxon>
        <taxon>Streptomycetaceae</taxon>
        <taxon>Streptomyces</taxon>
    </lineage>
</organism>
<dbReference type="PANTHER" id="PTHR35526:SF3">
    <property type="entry name" value="ANTI-SIGMA-F FACTOR RSBW"/>
    <property type="match status" value="1"/>
</dbReference>
<accession>A0A937ER23</accession>
<evidence type="ECO:0000313" key="4">
    <source>
        <dbReference type="Proteomes" id="UP000661858"/>
    </source>
</evidence>
<gene>
    <name evidence="3" type="ORF">JK359_37530</name>
</gene>
<dbReference type="CDD" id="cd16936">
    <property type="entry name" value="HATPase_RsbW-like"/>
    <property type="match status" value="1"/>
</dbReference>
<dbReference type="Gene3D" id="3.30.565.10">
    <property type="entry name" value="Histidine kinase-like ATPase, C-terminal domain"/>
    <property type="match status" value="1"/>
</dbReference>
<proteinExistence type="predicted"/>
<dbReference type="InterPro" id="IPR036890">
    <property type="entry name" value="HATPase_C_sf"/>
</dbReference>
<dbReference type="GO" id="GO:0005524">
    <property type="term" value="F:ATP binding"/>
    <property type="evidence" value="ECO:0007669"/>
    <property type="project" value="UniProtKB-KW"/>
</dbReference>
<keyword evidence="1" id="KW-0723">Serine/threonine-protein kinase</keyword>
<keyword evidence="1" id="KW-0418">Kinase</keyword>
<keyword evidence="3" id="KW-0547">Nucleotide-binding</keyword>
<keyword evidence="3" id="KW-0067">ATP-binding</keyword>
<evidence type="ECO:0000313" key="3">
    <source>
        <dbReference type="EMBL" id="MBL1087576.1"/>
    </source>
</evidence>